<comment type="subcellular location">
    <subcellularLocation>
        <location evidence="1">Cell membrane</location>
        <topology evidence="1">Multi-pass membrane protein</topology>
    </subcellularLocation>
</comment>
<feature type="transmembrane region" description="Helical" evidence="8">
    <location>
        <begin position="366"/>
        <end position="385"/>
    </location>
</feature>
<gene>
    <name evidence="10" type="ORF">M0651_10635</name>
</gene>
<evidence type="ECO:0000313" key="11">
    <source>
        <dbReference type="Proteomes" id="UP001139534"/>
    </source>
</evidence>
<dbReference type="AlphaFoldDB" id="A0A9X1XYF4"/>
<dbReference type="Gene3D" id="1.10.287.950">
    <property type="entry name" value="Methyl-accepting chemotaxis protein"/>
    <property type="match status" value="1"/>
</dbReference>
<feature type="domain" description="Membrane transport protein MMPL" evidence="9">
    <location>
        <begin position="746"/>
        <end position="1039"/>
    </location>
</feature>
<dbReference type="PANTHER" id="PTHR33406:SF6">
    <property type="entry name" value="MEMBRANE PROTEIN YDGH-RELATED"/>
    <property type="match status" value="1"/>
</dbReference>
<feature type="transmembrane region" description="Helical" evidence="8">
    <location>
        <begin position="284"/>
        <end position="304"/>
    </location>
</feature>
<keyword evidence="11" id="KW-1185">Reference proteome</keyword>
<reference evidence="10" key="1">
    <citation type="submission" date="2022-04" db="EMBL/GenBank/DDBJ databases">
        <authorList>
            <person name="Seo M.-J."/>
        </authorList>
    </citation>
    <scope>NUCLEOTIDE SEQUENCE</scope>
    <source>
        <strain evidence="10">MBLB2552</strain>
    </source>
</reference>
<feature type="transmembrane region" description="Helical" evidence="8">
    <location>
        <begin position="237"/>
        <end position="256"/>
    </location>
</feature>
<keyword evidence="5 8" id="KW-1133">Transmembrane helix</keyword>
<feature type="coiled-coil region" evidence="7">
    <location>
        <begin position="552"/>
        <end position="579"/>
    </location>
</feature>
<keyword evidence="3" id="KW-1003">Cell membrane</keyword>
<proteinExistence type="inferred from homology"/>
<feature type="domain" description="Membrane transport protein MMPL" evidence="9">
    <location>
        <begin position="58"/>
        <end position="365"/>
    </location>
</feature>
<dbReference type="Pfam" id="PF03176">
    <property type="entry name" value="MMPL"/>
    <property type="match status" value="2"/>
</dbReference>
<dbReference type="RefSeq" id="WP_248551725.1">
    <property type="nucleotide sequence ID" value="NZ_JALPRK010000008.1"/>
</dbReference>
<evidence type="ECO:0000256" key="8">
    <source>
        <dbReference type="SAM" id="Phobius"/>
    </source>
</evidence>
<dbReference type="PANTHER" id="PTHR33406">
    <property type="entry name" value="MEMBRANE PROTEIN MJ1562-RELATED"/>
    <property type="match status" value="1"/>
</dbReference>
<organism evidence="10 11">
    <name type="scientific">Paenibacillus mellifer</name>
    <dbReference type="NCBI Taxonomy" id="2937794"/>
    <lineage>
        <taxon>Bacteria</taxon>
        <taxon>Bacillati</taxon>
        <taxon>Bacillota</taxon>
        <taxon>Bacilli</taxon>
        <taxon>Bacillales</taxon>
        <taxon>Paenibacillaceae</taxon>
        <taxon>Paenibacillus</taxon>
    </lineage>
</organism>
<accession>A0A9X1XYF4</accession>
<evidence type="ECO:0000313" key="10">
    <source>
        <dbReference type="EMBL" id="MCK8487629.1"/>
    </source>
</evidence>
<evidence type="ECO:0000256" key="5">
    <source>
        <dbReference type="ARBA" id="ARBA00022989"/>
    </source>
</evidence>
<feature type="transmembrane region" description="Helical" evidence="8">
    <location>
        <begin position="310"/>
        <end position="334"/>
    </location>
</feature>
<dbReference type="GO" id="GO:0005886">
    <property type="term" value="C:plasma membrane"/>
    <property type="evidence" value="ECO:0007669"/>
    <property type="project" value="UniProtKB-SubCell"/>
</dbReference>
<keyword evidence="6 8" id="KW-0472">Membrane</keyword>
<evidence type="ECO:0000256" key="4">
    <source>
        <dbReference type="ARBA" id="ARBA00022692"/>
    </source>
</evidence>
<dbReference type="InterPro" id="IPR050545">
    <property type="entry name" value="Mycobact_MmpL"/>
</dbReference>
<feature type="transmembrane region" description="Helical" evidence="8">
    <location>
        <begin position="972"/>
        <end position="992"/>
    </location>
</feature>
<evidence type="ECO:0000256" key="2">
    <source>
        <dbReference type="ARBA" id="ARBA00010157"/>
    </source>
</evidence>
<dbReference type="Gene3D" id="1.20.1640.10">
    <property type="entry name" value="Multidrug efflux transporter AcrB transmembrane domain"/>
    <property type="match status" value="2"/>
</dbReference>
<feature type="transmembrane region" description="Helical" evidence="8">
    <location>
        <begin position="930"/>
        <end position="951"/>
    </location>
</feature>
<comment type="caution">
    <text evidence="10">The sequence shown here is derived from an EMBL/GenBank/DDBJ whole genome shotgun (WGS) entry which is preliminary data.</text>
</comment>
<name>A0A9X1XYF4_9BACL</name>
<protein>
    <submittedName>
        <fullName evidence="10">MMPL family transporter</fullName>
    </submittedName>
</protein>
<evidence type="ECO:0000256" key="6">
    <source>
        <dbReference type="ARBA" id="ARBA00023136"/>
    </source>
</evidence>
<dbReference type="EMBL" id="JALPRK010000008">
    <property type="protein sequence ID" value="MCK8487629.1"/>
    <property type="molecule type" value="Genomic_DNA"/>
</dbReference>
<dbReference type="SUPFAM" id="SSF101967">
    <property type="entry name" value="Adhesin YadA, collagen-binding domain"/>
    <property type="match status" value="1"/>
</dbReference>
<feature type="transmembrane region" description="Helical" evidence="8">
    <location>
        <begin position="181"/>
        <end position="197"/>
    </location>
</feature>
<feature type="transmembrane region" description="Helical" evidence="8">
    <location>
        <begin position="204"/>
        <end position="225"/>
    </location>
</feature>
<dbReference type="InterPro" id="IPR011049">
    <property type="entry name" value="Serralysin-like_metalloprot_C"/>
</dbReference>
<keyword evidence="4 8" id="KW-0812">Transmembrane</keyword>
<evidence type="ECO:0000256" key="7">
    <source>
        <dbReference type="SAM" id="Coils"/>
    </source>
</evidence>
<feature type="transmembrane region" description="Helical" evidence="8">
    <location>
        <begin position="998"/>
        <end position="1022"/>
    </location>
</feature>
<evidence type="ECO:0000259" key="9">
    <source>
        <dbReference type="Pfam" id="PF03176"/>
    </source>
</evidence>
<feature type="transmembrane region" description="Helical" evidence="8">
    <location>
        <begin position="897"/>
        <end position="918"/>
    </location>
</feature>
<sequence>MRFILKARWWILLLWIALAATLMLTAPSMADLVRENGEITVPDGYSSSEASAILKEVADMKGGAKETQIALVFHDKQGIDDADQKEIKQGITTLRDHMEEIGIASITDPFGTPEAKDKLISKDGKTVLTSLSVFDEQRPLKEIEQDIHQNLDSVKVEHYLTGQKQINEDMVVSSEQGLKKSEYFTVIFILLILFVVFRSMVAPFIPLLTVGLSYLVSQSIVAFLVDSVHFPISTYTQIFMVAVMFGIGTDYCILLISRFKEELQHTDDKWEAIIQTYRKAGKTVFFSGLAVLVGFSTIGLSQFMLYRSAVAVAVGIAVMLLALVTIVPFFMAVLGTKLFWPVRGSLEHKENRFWGAIGSFSLKRPWAALLIVAAVTVPFLISYSGNVSFNSMEEIGDEYESVKAYNIISESFEPGESLPSTIVIKNDERMDNAEFMALSEKISREVEKTDGVASIRGMSRPTGEVLKDFALSNQVKTVGEGLGEGGEGLGKIQNGLSEASQALSENAPKLKEAADSTGKLVDGTAKLKDGITQLSGGLTAIEKGIREGSVGAGELKQGLQQAQKSAEDLANAHEQLLGSYQQLAQGVSGLSGGLTQIREPLGTASQGLTALTARFASLEGKFPELAADQDYLTIRGTVTETGKGLGQLTAGLQQAEQQLGQVATGLNQANQGYAQAAAGGKQLAGGLNQIVAGLAKLQSGLVQAADGQGKIVSQLPEVESGLAQIQNGQEQIQTGFSQFSGQITQLTDGLDQSVNGLEQVSGGLNTAKDYLTEVGSSDNGLDGWYVPQQALENEQITQVFDTYLSEDRKVMKLEVVFSSNPYGREAIDRIGAVESAVQTAVKGTQLENAKVAIGGVSSTFNDLKTISGNDYTRTVILMLAGIFIILVLLLRSLVMPVYLILSLVLTFYASIGFTEWVFVDIFGYSGVSWATPFFGFVMLVALGVDYSIFLMDRFNENKDWNVGDAILHSMRNMGTVILSAAIILGGTMASMYPSGVMSMLQIATLVLSGLALYSVIVLPFLIPVMVKMFGQGNWWPFHRRIGKDTEQGNSVNL</sequence>
<comment type="similarity">
    <text evidence="2">Belongs to the resistance-nodulation-cell division (RND) (TC 2.A.6) family. MmpL subfamily.</text>
</comment>
<dbReference type="Proteomes" id="UP001139534">
    <property type="component" value="Unassembled WGS sequence"/>
</dbReference>
<dbReference type="InterPro" id="IPR004869">
    <property type="entry name" value="MMPL_dom"/>
</dbReference>
<keyword evidence="7" id="KW-0175">Coiled coil</keyword>
<dbReference type="SUPFAM" id="SSF82866">
    <property type="entry name" value="Multidrug efflux transporter AcrB transmembrane domain"/>
    <property type="match status" value="2"/>
</dbReference>
<feature type="transmembrane region" description="Helical" evidence="8">
    <location>
        <begin position="871"/>
        <end position="890"/>
    </location>
</feature>
<evidence type="ECO:0000256" key="1">
    <source>
        <dbReference type="ARBA" id="ARBA00004651"/>
    </source>
</evidence>
<evidence type="ECO:0000256" key="3">
    <source>
        <dbReference type="ARBA" id="ARBA00022475"/>
    </source>
</evidence>